<dbReference type="Proteomes" id="UP000807504">
    <property type="component" value="Unassembled WGS sequence"/>
</dbReference>
<evidence type="ECO:0000313" key="7">
    <source>
        <dbReference type="EMBL" id="KAF8792098.1"/>
    </source>
</evidence>
<evidence type="ECO:0000313" key="8">
    <source>
        <dbReference type="Proteomes" id="UP000807504"/>
    </source>
</evidence>
<feature type="transmembrane region" description="Helical" evidence="6">
    <location>
        <begin position="142"/>
        <end position="163"/>
    </location>
</feature>
<feature type="transmembrane region" description="Helical" evidence="6">
    <location>
        <begin position="271"/>
        <end position="290"/>
    </location>
</feature>
<organism evidence="7 8">
    <name type="scientific">Argiope bruennichi</name>
    <name type="common">Wasp spider</name>
    <name type="synonym">Aranea bruennichi</name>
    <dbReference type="NCBI Taxonomy" id="94029"/>
    <lineage>
        <taxon>Eukaryota</taxon>
        <taxon>Metazoa</taxon>
        <taxon>Ecdysozoa</taxon>
        <taxon>Arthropoda</taxon>
        <taxon>Chelicerata</taxon>
        <taxon>Arachnida</taxon>
        <taxon>Araneae</taxon>
        <taxon>Araneomorphae</taxon>
        <taxon>Entelegynae</taxon>
        <taxon>Araneoidea</taxon>
        <taxon>Araneidae</taxon>
        <taxon>Argiope</taxon>
    </lineage>
</organism>
<gene>
    <name evidence="7" type="ORF">HNY73_003744</name>
</gene>
<feature type="transmembrane region" description="Helical" evidence="6">
    <location>
        <begin position="29"/>
        <end position="47"/>
    </location>
</feature>
<keyword evidence="8" id="KW-1185">Reference proteome</keyword>
<comment type="subcellular location">
    <subcellularLocation>
        <location evidence="1">Cell membrane</location>
        <topology evidence="1">Multi-pass membrane protein</topology>
    </subcellularLocation>
</comment>
<evidence type="ECO:0000256" key="2">
    <source>
        <dbReference type="ARBA" id="ARBA00022475"/>
    </source>
</evidence>
<protein>
    <recommendedName>
        <fullName evidence="9">Gustatory receptor</fullName>
    </recommendedName>
</protein>
<proteinExistence type="predicted"/>
<dbReference type="EMBL" id="JABXBU010000003">
    <property type="protein sequence ID" value="KAF8792098.1"/>
    <property type="molecule type" value="Genomic_DNA"/>
</dbReference>
<reference evidence="7" key="2">
    <citation type="submission" date="2020-06" db="EMBL/GenBank/DDBJ databases">
        <authorList>
            <person name="Sheffer M."/>
        </authorList>
    </citation>
    <scope>NUCLEOTIDE SEQUENCE</scope>
</reference>
<evidence type="ECO:0000256" key="5">
    <source>
        <dbReference type="ARBA" id="ARBA00023136"/>
    </source>
</evidence>
<evidence type="ECO:0000256" key="1">
    <source>
        <dbReference type="ARBA" id="ARBA00004651"/>
    </source>
</evidence>
<name>A0A8T0FPL0_ARGBR</name>
<feature type="transmembrane region" description="Helical" evidence="6">
    <location>
        <begin position="387"/>
        <end position="405"/>
    </location>
</feature>
<dbReference type="AlphaFoldDB" id="A0A8T0FPL0"/>
<dbReference type="InterPro" id="IPR013604">
    <property type="entry name" value="7TM_chemorcpt"/>
</dbReference>
<reference evidence="7" key="1">
    <citation type="journal article" date="2020" name="bioRxiv">
        <title>Chromosome-level reference genome of the European wasp spider Argiope bruennichi: a resource for studies on range expansion and evolutionary adaptation.</title>
        <authorList>
            <person name="Sheffer M.M."/>
            <person name="Hoppe A."/>
            <person name="Krehenwinkel H."/>
            <person name="Uhl G."/>
            <person name="Kuss A.W."/>
            <person name="Jensen L."/>
            <person name="Jensen C."/>
            <person name="Gillespie R.G."/>
            <person name="Hoff K.J."/>
            <person name="Prost S."/>
        </authorList>
    </citation>
    <scope>NUCLEOTIDE SEQUENCE</scope>
</reference>
<keyword evidence="2" id="KW-1003">Cell membrane</keyword>
<feature type="transmembrane region" description="Helical" evidence="6">
    <location>
        <begin position="68"/>
        <end position="85"/>
    </location>
</feature>
<evidence type="ECO:0000256" key="4">
    <source>
        <dbReference type="ARBA" id="ARBA00022989"/>
    </source>
</evidence>
<dbReference type="GO" id="GO:0050909">
    <property type="term" value="P:sensory perception of taste"/>
    <property type="evidence" value="ECO:0007669"/>
    <property type="project" value="InterPro"/>
</dbReference>
<evidence type="ECO:0000256" key="6">
    <source>
        <dbReference type="SAM" id="Phobius"/>
    </source>
</evidence>
<keyword evidence="3 6" id="KW-0812">Transmembrane</keyword>
<evidence type="ECO:0000256" key="3">
    <source>
        <dbReference type="ARBA" id="ARBA00022692"/>
    </source>
</evidence>
<comment type="caution">
    <text evidence="7">The sequence shown here is derived from an EMBL/GenBank/DDBJ whole genome shotgun (WGS) entry which is preliminary data.</text>
</comment>
<sequence length="407" mass="46451">MIEILPKADIKNEENLSELKFKLMKHNGLYKFCLALSLVTTVPIIATSEIQRAKKKGIFKVMKTCARMVILITFIISMFFIYRMIPLISTAMILYLIDICGLTMQVVLYFKRYEINDALNQLCNLYHTFNAEKVADSKYVNLMLLIFSGSEIIIASGMSYFFFCQEWVSYKNDTDFLIYVPPKLREICLVFIMTSIVFSVSIGGATCGISAILCKQVYMMIGDLIRFYRTELKKKLRIQKLSIFIYNDIGSLKAIASLVDTVDNAFSSCALLQYCEFSSFIFITISIAVTHQVQFRTTWMTVFISWNFVLALGLFYMITVAGSTVYEEGEQLKKVGLECCNEISQQSLLFSDHKSRSLMELFMLLGNTRNVSLRVTGGGLFVIKRTIFLTMANAVLTYGIIMYQLDD</sequence>
<dbReference type="GO" id="GO:0005886">
    <property type="term" value="C:plasma membrane"/>
    <property type="evidence" value="ECO:0007669"/>
    <property type="project" value="UniProtKB-SubCell"/>
</dbReference>
<keyword evidence="5 6" id="KW-0472">Membrane</keyword>
<keyword evidence="4 6" id="KW-1133">Transmembrane helix</keyword>
<evidence type="ECO:0008006" key="9">
    <source>
        <dbReference type="Google" id="ProtNLM"/>
    </source>
</evidence>
<dbReference type="Pfam" id="PF08395">
    <property type="entry name" value="7tm_7"/>
    <property type="match status" value="1"/>
</dbReference>
<feature type="transmembrane region" description="Helical" evidence="6">
    <location>
        <begin position="302"/>
        <end position="326"/>
    </location>
</feature>
<feature type="transmembrane region" description="Helical" evidence="6">
    <location>
        <begin position="91"/>
        <end position="110"/>
    </location>
</feature>
<accession>A0A8T0FPL0</accession>
<feature type="transmembrane region" description="Helical" evidence="6">
    <location>
        <begin position="189"/>
        <end position="214"/>
    </location>
</feature>